<keyword evidence="10" id="KW-1185">Reference proteome</keyword>
<dbReference type="InterPro" id="IPR036116">
    <property type="entry name" value="FN3_sf"/>
</dbReference>
<reference evidence="9 10" key="1">
    <citation type="submission" date="2024-01" db="EMBL/GenBank/DDBJ databases">
        <authorList>
            <person name="Alioto T."/>
            <person name="Alioto T."/>
            <person name="Gomez Garrido J."/>
        </authorList>
    </citation>
    <scope>NUCLEOTIDE SEQUENCE [LARGE SCALE GENOMIC DNA]</scope>
</reference>
<evidence type="ECO:0000256" key="5">
    <source>
        <dbReference type="ARBA" id="ARBA00023136"/>
    </source>
</evidence>
<keyword evidence="4 8" id="KW-1133">Transmembrane helix</keyword>
<protein>
    <submittedName>
        <fullName evidence="9">Interleukin-13 receptor subunit alpha-1-like</fullName>
    </submittedName>
</protein>
<keyword evidence="5 8" id="KW-0472">Membrane</keyword>
<evidence type="ECO:0000256" key="6">
    <source>
        <dbReference type="ARBA" id="ARBA00023170"/>
    </source>
</evidence>
<evidence type="ECO:0000313" key="9">
    <source>
        <dbReference type="EMBL" id="CAK6965320.1"/>
    </source>
</evidence>
<dbReference type="PANTHER" id="PTHR23037:SF46">
    <property type="entry name" value="INTERLEUKIN 5 RECEPTOR SUBUNIT ALPHA"/>
    <property type="match status" value="1"/>
</dbReference>
<comment type="caution">
    <text evidence="9">The sequence shown here is derived from an EMBL/GenBank/DDBJ whole genome shotgun (WGS) entry which is preliminary data.</text>
</comment>
<dbReference type="EMBL" id="CAWUFR010000081">
    <property type="protein sequence ID" value="CAK6965320.1"/>
    <property type="molecule type" value="Genomic_DNA"/>
</dbReference>
<dbReference type="PANTHER" id="PTHR23037">
    <property type="entry name" value="CYTOKINE RECEPTOR"/>
    <property type="match status" value="1"/>
</dbReference>
<dbReference type="SUPFAM" id="SSF49265">
    <property type="entry name" value="Fibronectin type III"/>
    <property type="match status" value="2"/>
</dbReference>
<dbReference type="Gene3D" id="2.60.40.10">
    <property type="entry name" value="Immunoglobulins"/>
    <property type="match status" value="2"/>
</dbReference>
<evidence type="ECO:0000256" key="8">
    <source>
        <dbReference type="SAM" id="Phobius"/>
    </source>
</evidence>
<dbReference type="GO" id="GO:0004896">
    <property type="term" value="F:cytokine receptor activity"/>
    <property type="evidence" value="ECO:0007669"/>
    <property type="project" value="TreeGrafter"/>
</dbReference>
<keyword evidence="2 8" id="KW-0812">Transmembrane</keyword>
<dbReference type="GO" id="GO:0009897">
    <property type="term" value="C:external side of plasma membrane"/>
    <property type="evidence" value="ECO:0007669"/>
    <property type="project" value="TreeGrafter"/>
</dbReference>
<dbReference type="Proteomes" id="UP001314229">
    <property type="component" value="Unassembled WGS sequence"/>
</dbReference>
<dbReference type="AlphaFoldDB" id="A0AAV1P261"/>
<name>A0AAV1P261_SCOSC</name>
<organism evidence="9 10">
    <name type="scientific">Scomber scombrus</name>
    <name type="common">Atlantic mackerel</name>
    <name type="synonym">Scomber vernalis</name>
    <dbReference type="NCBI Taxonomy" id="13677"/>
    <lineage>
        <taxon>Eukaryota</taxon>
        <taxon>Metazoa</taxon>
        <taxon>Chordata</taxon>
        <taxon>Craniata</taxon>
        <taxon>Vertebrata</taxon>
        <taxon>Euteleostomi</taxon>
        <taxon>Actinopterygii</taxon>
        <taxon>Neopterygii</taxon>
        <taxon>Teleostei</taxon>
        <taxon>Neoteleostei</taxon>
        <taxon>Acanthomorphata</taxon>
        <taxon>Pelagiaria</taxon>
        <taxon>Scombriformes</taxon>
        <taxon>Scombridae</taxon>
        <taxon>Scomber</taxon>
    </lineage>
</organism>
<evidence type="ECO:0000256" key="1">
    <source>
        <dbReference type="ARBA" id="ARBA00004479"/>
    </source>
</evidence>
<evidence type="ECO:0000256" key="2">
    <source>
        <dbReference type="ARBA" id="ARBA00022692"/>
    </source>
</evidence>
<sequence>MKPTSKLDHCDIEYEVQQGGDLPSRTGSTNTTETCMTEELDSTGCKYTIRTVGKALCDRTESEAVTIPIDTLVPRAQLVKDFKCVIYRHKMNCSWIPVNPSNNLTVHYRLNEVNKDKLPLKSCEEFYSNGKRNGCYLKEDFTNQDIYMLVRSEAGQSTFKAFYVFPSPKMNITEEGNYLKLTWTRPEVGNNCWWTYEVCYRECSRHRECMNITAKEEPMLVSYDKRCLYEFKYKATISNHCSKIPSESTDPVTYGTNAPPDGTLTVVAIVIPVILCVSVILSCYCFRRHRAIICPVIPDPSAIFKEMIMNGNKELKAKSNLYTPVPEPIEPCKVTLVPENSVLQQNS</sequence>
<evidence type="ECO:0000256" key="3">
    <source>
        <dbReference type="ARBA" id="ARBA00022729"/>
    </source>
</evidence>
<evidence type="ECO:0000256" key="4">
    <source>
        <dbReference type="ARBA" id="ARBA00022989"/>
    </source>
</evidence>
<evidence type="ECO:0000256" key="7">
    <source>
        <dbReference type="ARBA" id="ARBA00023180"/>
    </source>
</evidence>
<keyword evidence="6 9" id="KW-0675">Receptor</keyword>
<feature type="transmembrane region" description="Helical" evidence="8">
    <location>
        <begin position="264"/>
        <end position="286"/>
    </location>
</feature>
<proteinExistence type="predicted"/>
<comment type="subcellular location">
    <subcellularLocation>
        <location evidence="1">Membrane</location>
        <topology evidence="1">Single-pass type I membrane protein</topology>
    </subcellularLocation>
</comment>
<evidence type="ECO:0000313" key="10">
    <source>
        <dbReference type="Proteomes" id="UP001314229"/>
    </source>
</evidence>
<gene>
    <name evidence="9" type="ORF">FSCOSCO3_A015561</name>
</gene>
<dbReference type="InterPro" id="IPR013783">
    <property type="entry name" value="Ig-like_fold"/>
</dbReference>
<keyword evidence="7" id="KW-0325">Glycoprotein</keyword>
<keyword evidence="3" id="KW-0732">Signal</keyword>
<accession>A0AAV1P261</accession>